<evidence type="ECO:0000313" key="5">
    <source>
        <dbReference type="EMBL" id="ACI65558.1"/>
    </source>
</evidence>
<dbReference type="InterPro" id="IPR002035">
    <property type="entry name" value="VWF_A"/>
</dbReference>
<keyword evidence="2 5" id="KW-0647">Proteasome</keyword>
<dbReference type="InterPro" id="IPR027040">
    <property type="entry name" value="PSMD4"/>
</dbReference>
<reference evidence="5 6" key="1">
    <citation type="journal article" date="2008" name="Nature">
        <title>The Phaeodactylum genome reveals the evolutionary history of diatom genomes.</title>
        <authorList>
            <person name="Bowler C."/>
            <person name="Allen A.E."/>
            <person name="Badger J.H."/>
            <person name="Grimwood J."/>
            <person name="Jabbari K."/>
            <person name="Kuo A."/>
            <person name="Maheswari U."/>
            <person name="Martens C."/>
            <person name="Maumus F."/>
            <person name="Otillar R.P."/>
            <person name="Rayko E."/>
            <person name="Salamov A."/>
            <person name="Vandepoele K."/>
            <person name="Beszteri B."/>
            <person name="Gruber A."/>
            <person name="Heijde M."/>
            <person name="Katinka M."/>
            <person name="Mock T."/>
            <person name="Valentin K."/>
            <person name="Verret F."/>
            <person name="Berges J.A."/>
            <person name="Brownlee C."/>
            <person name="Cadoret J.P."/>
            <person name="Chiovitti A."/>
            <person name="Choi C.J."/>
            <person name="Coesel S."/>
            <person name="De Martino A."/>
            <person name="Detter J.C."/>
            <person name="Durkin C."/>
            <person name="Falciatore A."/>
            <person name="Fournet J."/>
            <person name="Haruta M."/>
            <person name="Huysman M.J."/>
            <person name="Jenkins B.D."/>
            <person name="Jiroutova K."/>
            <person name="Jorgensen R.E."/>
            <person name="Joubert Y."/>
            <person name="Kaplan A."/>
            <person name="Kroger N."/>
            <person name="Kroth P.G."/>
            <person name="La Roche J."/>
            <person name="Lindquist E."/>
            <person name="Lommer M."/>
            <person name="Martin-Jezequel V."/>
            <person name="Lopez P.J."/>
            <person name="Lucas S."/>
            <person name="Mangogna M."/>
            <person name="McGinnis K."/>
            <person name="Medlin L.K."/>
            <person name="Montsant A."/>
            <person name="Oudot-Le Secq M.P."/>
            <person name="Napoli C."/>
            <person name="Obornik M."/>
            <person name="Parker M.S."/>
            <person name="Petit J.L."/>
            <person name="Porcel B.M."/>
            <person name="Poulsen N."/>
            <person name="Robison M."/>
            <person name="Rychlewski L."/>
            <person name="Rynearson T.A."/>
            <person name="Schmutz J."/>
            <person name="Shapiro H."/>
            <person name="Siaut M."/>
            <person name="Stanley M."/>
            <person name="Sussman M.R."/>
            <person name="Taylor A.R."/>
            <person name="Vardi A."/>
            <person name="von Dassow P."/>
            <person name="Vyverman W."/>
            <person name="Willis A."/>
            <person name="Wyrwicz L.S."/>
            <person name="Rokhsar D.S."/>
            <person name="Weissenbach J."/>
            <person name="Armbrust E.V."/>
            <person name="Green B.R."/>
            <person name="Van de Peer Y."/>
            <person name="Grigoriev I.V."/>
        </authorList>
    </citation>
    <scope>NUCLEOTIDE SEQUENCE [LARGE SCALE GENOMIC DNA]</scope>
    <source>
        <strain evidence="5 6">CCAP 1055/1</strain>
    </source>
</reference>
<dbReference type="OrthoDB" id="1731724at2759"/>
<evidence type="ECO:0000256" key="3">
    <source>
        <dbReference type="SAM" id="MobiDB-lite"/>
    </source>
</evidence>
<feature type="compositionally biased region" description="Basic and acidic residues" evidence="3">
    <location>
        <begin position="236"/>
        <end position="245"/>
    </location>
</feature>
<dbReference type="Gene3D" id="3.40.50.410">
    <property type="entry name" value="von Willebrand factor, type A domain"/>
    <property type="match status" value="1"/>
</dbReference>
<dbReference type="GO" id="GO:0031593">
    <property type="term" value="F:polyubiquitin modification-dependent protein binding"/>
    <property type="evidence" value="ECO:0007669"/>
    <property type="project" value="TreeGrafter"/>
</dbReference>
<dbReference type="Proteomes" id="UP000000759">
    <property type="component" value="Chromosome 3"/>
</dbReference>
<dbReference type="GO" id="GO:0008540">
    <property type="term" value="C:proteasome regulatory particle, base subcomplex"/>
    <property type="evidence" value="ECO:0007669"/>
    <property type="project" value="TreeGrafter"/>
</dbReference>
<evidence type="ECO:0000313" key="6">
    <source>
        <dbReference type="Proteomes" id="UP000000759"/>
    </source>
</evidence>
<dbReference type="InterPro" id="IPR003903">
    <property type="entry name" value="UIM_dom"/>
</dbReference>
<dbReference type="PROSITE" id="PS50330">
    <property type="entry name" value="UIM"/>
    <property type="match status" value="3"/>
</dbReference>
<dbReference type="KEGG" id="pti:PHATR_54173"/>
<dbReference type="STRING" id="556484.B5Y4Y5"/>
<dbReference type="InParanoid" id="B5Y4Y5"/>
<dbReference type="InterPro" id="IPR036465">
    <property type="entry name" value="vWFA_dom_sf"/>
</dbReference>
<dbReference type="EMBL" id="CP001142">
    <property type="protein sequence ID" value="ACI65558.1"/>
    <property type="molecule type" value="Genomic_DNA"/>
</dbReference>
<dbReference type="FunFam" id="3.40.50.410:FF:000005">
    <property type="entry name" value="26S proteasome non-ATPase regulatory subunit 4"/>
    <property type="match status" value="1"/>
</dbReference>
<dbReference type="HOGENOM" id="CLU_033293_0_0_1"/>
<dbReference type="PANTHER" id="PTHR10223">
    <property type="entry name" value="26S PROTEASOME NON-ATPASE REGULATORY SUBUNIT 4"/>
    <property type="match status" value="1"/>
</dbReference>
<evidence type="ECO:0000259" key="4">
    <source>
        <dbReference type="Pfam" id="PF13519"/>
    </source>
</evidence>
<dbReference type="SUPFAM" id="SSF53300">
    <property type="entry name" value="vWA-like"/>
    <property type="match status" value="1"/>
</dbReference>
<feature type="region of interest" description="Disordered" evidence="3">
    <location>
        <begin position="326"/>
        <end position="395"/>
    </location>
</feature>
<dbReference type="GO" id="GO:0005634">
    <property type="term" value="C:nucleus"/>
    <property type="evidence" value="ECO:0007669"/>
    <property type="project" value="TreeGrafter"/>
</dbReference>
<evidence type="ECO:0000256" key="2">
    <source>
        <dbReference type="ARBA" id="ARBA00022942"/>
    </source>
</evidence>
<keyword evidence="6" id="KW-1185">Reference proteome</keyword>
<feature type="compositionally biased region" description="Basic and acidic residues" evidence="3">
    <location>
        <begin position="373"/>
        <end position="395"/>
    </location>
</feature>
<dbReference type="PANTHER" id="PTHR10223:SF0">
    <property type="entry name" value="26S PROTEASOME NON-ATPASE REGULATORY SUBUNIT 4"/>
    <property type="match status" value="1"/>
</dbReference>
<gene>
    <name evidence="5" type="primary">RPN10</name>
    <name evidence="5" type="ORF">PHATR_54173</name>
</gene>
<sequence>MPLECCMILMDCSEYMRNGDYVPNRLDAQKDATNWLVDVQINSHAESTVGISAGSNLLMSPTRDVAKILSSIHTSTFAPVTGDIPSAVQVASLALKHRQNKNGSQRIILFVGSPLDHLDDKLLQKAGKQLKKNNIAIDVVVLGQADTNTPKCQILVDAANGRLEDTGERTCHVVTVPTGTLPSDILASSPIVTGGGGGAFAAAAGSGGGQGSNFDDFGGMDPNMDPELAMALRVSMEEERARQERVSAAAAANAGDSAGADEANNETANDPPPMDAEEALLQQALAMSMNENEPTNIMEDAKPAAAAEDQMDVDDDAEMQIALQMSAQQQDEAGASGTAAATGSNEFQDPAFVQELLGSMPGVDPNDPQIQEALRKAAAEKRKGDEDQANQKDQE</sequence>
<feature type="compositionally biased region" description="Low complexity" evidence="3">
    <location>
        <begin position="333"/>
        <end position="344"/>
    </location>
</feature>
<organism evidence="5 6">
    <name type="scientific">Phaeodactylum tricornutum (strain CCAP 1055/1)</name>
    <dbReference type="NCBI Taxonomy" id="556484"/>
    <lineage>
        <taxon>Eukaryota</taxon>
        <taxon>Sar</taxon>
        <taxon>Stramenopiles</taxon>
        <taxon>Ochrophyta</taxon>
        <taxon>Bacillariophyta</taxon>
        <taxon>Bacillariophyceae</taxon>
        <taxon>Bacillariophycidae</taxon>
        <taxon>Naviculales</taxon>
        <taxon>Phaeodactylaceae</taxon>
        <taxon>Phaeodactylum</taxon>
    </lineage>
</organism>
<accession>B5Y4Y5</accession>
<dbReference type="OMA" id="QMSMQDQ"/>
<protein>
    <submittedName>
        <fullName evidence="5">Regulatory proteasome non-atpase subunit 10</fullName>
    </submittedName>
</protein>
<feature type="compositionally biased region" description="Low complexity" evidence="3">
    <location>
        <begin position="246"/>
        <end position="262"/>
    </location>
</feature>
<comment type="similarity">
    <text evidence="1">Belongs to the proteasome subunit S5A family.</text>
</comment>
<reference evidence="6" key="2">
    <citation type="submission" date="2008-08" db="EMBL/GenBank/DDBJ databases">
        <authorList>
            <consortium name="Diatom Consortium"/>
            <person name="Grigoriev I."/>
            <person name="Grimwood J."/>
            <person name="Kuo A."/>
            <person name="Otillar R.P."/>
            <person name="Salamov A."/>
            <person name="Detter J.C."/>
            <person name="Lindquist E."/>
            <person name="Shapiro H."/>
            <person name="Lucas S."/>
            <person name="Glavina del Rio T."/>
            <person name="Pitluck S."/>
            <person name="Rokhsar D."/>
            <person name="Bowler C."/>
        </authorList>
    </citation>
    <scope>GENOME REANNOTATION</scope>
    <source>
        <strain evidence="6">CCAP 1055/1</strain>
    </source>
</reference>
<feature type="domain" description="VWFA" evidence="4">
    <location>
        <begin position="7"/>
        <end position="112"/>
    </location>
</feature>
<dbReference type="eggNOG" id="KOG2884">
    <property type="taxonomic scope" value="Eukaryota"/>
</dbReference>
<name>B5Y4Y5_PHATC</name>
<dbReference type="PaxDb" id="2850-Phatr10321"/>
<dbReference type="GeneID" id="7204191"/>
<dbReference type="AlphaFoldDB" id="B5Y4Y5"/>
<dbReference type="Pfam" id="PF13519">
    <property type="entry name" value="VWA_2"/>
    <property type="match status" value="1"/>
</dbReference>
<feature type="region of interest" description="Disordered" evidence="3">
    <location>
        <begin position="236"/>
        <end position="274"/>
    </location>
</feature>
<evidence type="ECO:0000256" key="1">
    <source>
        <dbReference type="ARBA" id="ARBA00005574"/>
    </source>
</evidence>
<dbReference type="GO" id="GO:0005829">
    <property type="term" value="C:cytosol"/>
    <property type="evidence" value="ECO:0007669"/>
    <property type="project" value="TreeGrafter"/>
</dbReference>
<dbReference type="Gene3D" id="1.10.287.3990">
    <property type="match status" value="1"/>
</dbReference>
<dbReference type="GO" id="GO:0043161">
    <property type="term" value="P:proteasome-mediated ubiquitin-dependent protein catabolic process"/>
    <property type="evidence" value="ECO:0007669"/>
    <property type="project" value="TreeGrafter"/>
</dbReference>
<dbReference type="SMART" id="SM00726">
    <property type="entry name" value="UIM"/>
    <property type="match status" value="3"/>
</dbReference>
<proteinExistence type="inferred from homology"/>
<dbReference type="RefSeq" id="XP_002186088.1">
    <property type="nucleotide sequence ID" value="XM_002186052.1"/>
</dbReference>